<name>A0AA35X7D7_GEOBA</name>
<dbReference type="FunFam" id="1.10.150.20:FF:000030">
    <property type="entry name" value="Flap endonuclease GEN-like 1"/>
    <property type="match status" value="1"/>
</dbReference>
<dbReference type="SUPFAM" id="SSF47807">
    <property type="entry name" value="5' to 3' exonuclease, C-terminal subdomain"/>
    <property type="match status" value="1"/>
</dbReference>
<protein>
    <recommendedName>
        <fullName evidence="14">Flap endonuclease GEN homolog 1</fullName>
    </recommendedName>
</protein>
<dbReference type="CDD" id="cd09869">
    <property type="entry name" value="PIN_GEN1"/>
    <property type="match status" value="1"/>
</dbReference>
<dbReference type="PANTHER" id="PTHR11081">
    <property type="entry name" value="FLAP ENDONUCLEASE FAMILY MEMBER"/>
    <property type="match status" value="1"/>
</dbReference>
<dbReference type="InterPro" id="IPR006084">
    <property type="entry name" value="XPG/Rad2"/>
</dbReference>
<dbReference type="InterPro" id="IPR006086">
    <property type="entry name" value="XPG-I_dom"/>
</dbReference>
<comment type="similarity">
    <text evidence="12">Belongs to the XPG/RAD2 endonuclease family. GEN subfamily.</text>
</comment>
<dbReference type="GO" id="GO:0006281">
    <property type="term" value="P:DNA repair"/>
    <property type="evidence" value="ECO:0007669"/>
    <property type="project" value="UniProtKB-KW"/>
</dbReference>
<evidence type="ECO:0000256" key="14">
    <source>
        <dbReference type="ARBA" id="ARBA00070188"/>
    </source>
</evidence>
<comment type="subcellular location">
    <subcellularLocation>
        <location evidence="2">Nucleus</location>
    </subcellularLocation>
</comment>
<keyword evidence="5" id="KW-0479">Metal-binding</keyword>
<reference evidence="17" key="1">
    <citation type="submission" date="2023-03" db="EMBL/GenBank/DDBJ databases">
        <authorList>
            <person name="Steffen K."/>
            <person name="Cardenas P."/>
        </authorList>
    </citation>
    <scope>NUCLEOTIDE SEQUENCE</scope>
</reference>
<dbReference type="Gene3D" id="1.10.150.20">
    <property type="entry name" value="5' to 3' exonuclease, C-terminal subdomain"/>
    <property type="match status" value="1"/>
</dbReference>
<sequence length="385" mass="42841">MSVRPRNDSIYPTGDEGNRLLSETSRDAVAHSLTSPPYSKAENLLPSPRQTLFLMGVHGLWSIISPAGHTVPLSRLAGRTLAVDLSGWVCQAIKAKSLAQKVQKPHLRNLFFRVSTLYRLGASLVFVIDGEATQLKWGTLDKREGRGEERRRRTGRRTILQSYVNECCNLLDSLGVPYIRSKGEAEALCSILNYTGMADGVLTNDSDSFLYGATTVYRDLHTTERSPTVECYTMKAIHEKLALNRSDLIALALLLGCDYCPQGVVGVGKETALQFLRASKSGSQSTSDVLDQFQEWRNGSITEDDIESKIQLTVFRKAMSSPNFPQKEVVREFLRPPDLPSSSSPSSLAGDDTRLRHWRQPLLHSTQVMCHHQPHGRWSTLLEDG</sequence>
<gene>
    <name evidence="17" type="ORF">GBAR_LOCUS22748</name>
</gene>
<dbReference type="Gene3D" id="3.40.50.1010">
    <property type="entry name" value="5'-nuclease"/>
    <property type="match status" value="1"/>
</dbReference>
<keyword evidence="4" id="KW-0540">Nuclease</keyword>
<dbReference type="InterPro" id="IPR036279">
    <property type="entry name" value="5-3_exonuclease_C_sf"/>
</dbReference>
<organism evidence="17 18">
    <name type="scientific">Geodia barretti</name>
    <name type="common">Barrett's horny sponge</name>
    <dbReference type="NCBI Taxonomy" id="519541"/>
    <lineage>
        <taxon>Eukaryota</taxon>
        <taxon>Metazoa</taxon>
        <taxon>Porifera</taxon>
        <taxon>Demospongiae</taxon>
        <taxon>Heteroscleromorpha</taxon>
        <taxon>Tetractinellida</taxon>
        <taxon>Astrophorina</taxon>
        <taxon>Geodiidae</taxon>
        <taxon>Geodia</taxon>
    </lineage>
</organism>
<evidence type="ECO:0000259" key="15">
    <source>
        <dbReference type="SMART" id="SM00484"/>
    </source>
</evidence>
<keyword evidence="6 17" id="KW-0255">Endonuclease</keyword>
<evidence type="ECO:0000259" key="16">
    <source>
        <dbReference type="SMART" id="SM00485"/>
    </source>
</evidence>
<evidence type="ECO:0000313" key="17">
    <source>
        <dbReference type="EMBL" id="CAI8040915.1"/>
    </source>
</evidence>
<dbReference type="SMART" id="SM00485">
    <property type="entry name" value="XPGN"/>
    <property type="match status" value="1"/>
</dbReference>
<keyword evidence="8" id="KW-0378">Hydrolase</keyword>
<dbReference type="InterPro" id="IPR029060">
    <property type="entry name" value="PIN-like_dom_sf"/>
</dbReference>
<evidence type="ECO:0000256" key="9">
    <source>
        <dbReference type="ARBA" id="ARBA00022842"/>
    </source>
</evidence>
<feature type="domain" description="XPG-I" evidence="15">
    <location>
        <begin position="172"/>
        <end position="243"/>
    </location>
</feature>
<evidence type="ECO:0000256" key="2">
    <source>
        <dbReference type="ARBA" id="ARBA00004123"/>
    </source>
</evidence>
<dbReference type="PANTHER" id="PTHR11081:SF70">
    <property type="entry name" value="FLAP ENDONUCLEASE GEN HOMOLOG 1"/>
    <property type="match status" value="1"/>
</dbReference>
<dbReference type="EMBL" id="CASHTH010003150">
    <property type="protein sequence ID" value="CAI8040915.1"/>
    <property type="molecule type" value="Genomic_DNA"/>
</dbReference>
<keyword evidence="3" id="KW-0597">Phosphoprotein</keyword>
<evidence type="ECO:0000256" key="11">
    <source>
        <dbReference type="ARBA" id="ARBA00023242"/>
    </source>
</evidence>
<evidence type="ECO:0000256" key="12">
    <source>
        <dbReference type="ARBA" id="ARBA00038112"/>
    </source>
</evidence>
<proteinExistence type="inferred from homology"/>
<evidence type="ECO:0000256" key="6">
    <source>
        <dbReference type="ARBA" id="ARBA00022759"/>
    </source>
</evidence>
<keyword evidence="7" id="KW-0227">DNA damage</keyword>
<evidence type="ECO:0000256" key="3">
    <source>
        <dbReference type="ARBA" id="ARBA00022553"/>
    </source>
</evidence>
<dbReference type="GO" id="GO:0046872">
    <property type="term" value="F:metal ion binding"/>
    <property type="evidence" value="ECO:0007669"/>
    <property type="project" value="UniProtKB-KW"/>
</dbReference>
<dbReference type="GO" id="GO:0017108">
    <property type="term" value="F:5'-flap endonuclease activity"/>
    <property type="evidence" value="ECO:0007669"/>
    <property type="project" value="TreeGrafter"/>
</dbReference>
<evidence type="ECO:0000256" key="10">
    <source>
        <dbReference type="ARBA" id="ARBA00023204"/>
    </source>
</evidence>
<dbReference type="InterPro" id="IPR006085">
    <property type="entry name" value="XPG_DNA_repair_N"/>
</dbReference>
<feature type="non-terminal residue" evidence="17">
    <location>
        <position position="1"/>
    </location>
</feature>
<dbReference type="PRINTS" id="PR00853">
    <property type="entry name" value="XPGRADSUPER"/>
</dbReference>
<keyword evidence="18" id="KW-1185">Reference proteome</keyword>
<dbReference type="GO" id="GO:0008821">
    <property type="term" value="F:crossover junction DNA endonuclease activity"/>
    <property type="evidence" value="ECO:0007669"/>
    <property type="project" value="UniProtKB-ARBA"/>
</dbReference>
<dbReference type="SUPFAM" id="SSF88723">
    <property type="entry name" value="PIN domain-like"/>
    <property type="match status" value="1"/>
</dbReference>
<evidence type="ECO:0000256" key="5">
    <source>
        <dbReference type="ARBA" id="ARBA00022723"/>
    </source>
</evidence>
<comment type="subunit">
    <text evidence="13">Largely monomeric, dimerizes on the Holliday junction and the first nick occurs upon dimerization at the junction.</text>
</comment>
<evidence type="ECO:0000256" key="13">
    <source>
        <dbReference type="ARBA" id="ARBA00063132"/>
    </source>
</evidence>
<keyword evidence="11" id="KW-0539">Nucleus</keyword>
<dbReference type="GO" id="GO:0005634">
    <property type="term" value="C:nucleus"/>
    <property type="evidence" value="ECO:0007669"/>
    <property type="project" value="UniProtKB-SubCell"/>
</dbReference>
<dbReference type="Pfam" id="PF00867">
    <property type="entry name" value="XPG_I"/>
    <property type="match status" value="1"/>
</dbReference>
<dbReference type="InterPro" id="IPR008918">
    <property type="entry name" value="HhH2"/>
</dbReference>
<dbReference type="Pfam" id="PF00752">
    <property type="entry name" value="XPG_N"/>
    <property type="match status" value="1"/>
</dbReference>
<dbReference type="GO" id="GO:0000400">
    <property type="term" value="F:four-way junction DNA binding"/>
    <property type="evidence" value="ECO:0007669"/>
    <property type="project" value="TreeGrafter"/>
</dbReference>
<dbReference type="SMART" id="SM00484">
    <property type="entry name" value="XPGI"/>
    <property type="match status" value="1"/>
</dbReference>
<accession>A0AA35X7D7</accession>
<evidence type="ECO:0000256" key="4">
    <source>
        <dbReference type="ARBA" id="ARBA00022722"/>
    </source>
</evidence>
<comment type="caution">
    <text evidence="17">The sequence shown here is derived from an EMBL/GenBank/DDBJ whole genome shotgun (WGS) entry which is preliminary data.</text>
</comment>
<dbReference type="AlphaFoldDB" id="A0AA35X7D7"/>
<feature type="domain" description="XPG N-terminal" evidence="16">
    <location>
        <begin position="55"/>
        <end position="150"/>
    </location>
</feature>
<keyword evidence="10" id="KW-0234">DNA repair</keyword>
<dbReference type="SMART" id="SM00279">
    <property type="entry name" value="HhH2"/>
    <property type="match status" value="1"/>
</dbReference>
<keyword evidence="9" id="KW-0460">Magnesium</keyword>
<evidence type="ECO:0000256" key="8">
    <source>
        <dbReference type="ARBA" id="ARBA00022801"/>
    </source>
</evidence>
<evidence type="ECO:0000256" key="7">
    <source>
        <dbReference type="ARBA" id="ARBA00022763"/>
    </source>
</evidence>
<evidence type="ECO:0000313" key="18">
    <source>
        <dbReference type="Proteomes" id="UP001174909"/>
    </source>
</evidence>
<comment type="cofactor">
    <cofactor evidence="1">
        <name>Mg(2+)</name>
        <dbReference type="ChEBI" id="CHEBI:18420"/>
    </cofactor>
</comment>
<dbReference type="Proteomes" id="UP001174909">
    <property type="component" value="Unassembled WGS sequence"/>
</dbReference>
<evidence type="ECO:0000256" key="1">
    <source>
        <dbReference type="ARBA" id="ARBA00001946"/>
    </source>
</evidence>
<dbReference type="FunFam" id="3.40.50.1010:FF:000024">
    <property type="entry name" value="flap endonuclease GEN homolog 1"/>
    <property type="match status" value="1"/>
</dbReference>